<dbReference type="PANTHER" id="PTHR22930">
    <property type="match status" value="1"/>
</dbReference>
<dbReference type="InterPro" id="IPR045249">
    <property type="entry name" value="HARBI1-like"/>
</dbReference>
<dbReference type="Proteomes" id="UP000092600">
    <property type="component" value="Unassembled WGS sequence"/>
</dbReference>
<proteinExistence type="predicted"/>
<protein>
    <recommendedName>
        <fullName evidence="4">DDE Tnp4 domain-containing protein</fullName>
    </recommendedName>
</protein>
<sequence>MAKVNRRYNPQTGETISRYFRTVLRAICAIKNQFVQQAGPETHPEIASSPLYLPYFKDCIGLLDDTHIEAKVPVRIATRFRGRKGLTQNVMVAVKPDCRFTYVLAGWEGSANNFTTSQSINAQETEMSIVPLSAPHKEASKKQEISKRKSTSLSEKVVQAKSGLKVDKGFKKTTYIAAASTLVDSCVVEVTSEIESGKERGSLLPRTFEIESGKERGSSLPRTFEIESGEERVNIEARDETIPDDDSIEKRGLRQDGDAFTPTNNNSATPSSGKSRGKKPREANEEHFDDLIATVKEVAVAIKISVTAHWSDNLWPRITETGGHSNEIYDAPYSFLYDDEKKGRKEDKACTDMLALKCYTYRIQLDYVELEVSSTSLLKVHVIS</sequence>
<gene>
    <name evidence="2" type="ORF">ACMD2_20112</name>
</gene>
<accession>A0A199UYH1</accession>
<evidence type="ECO:0000313" key="3">
    <source>
        <dbReference type="Proteomes" id="UP000092600"/>
    </source>
</evidence>
<organism evidence="2 3">
    <name type="scientific">Ananas comosus</name>
    <name type="common">Pineapple</name>
    <name type="synonym">Ananas ananas</name>
    <dbReference type="NCBI Taxonomy" id="4615"/>
    <lineage>
        <taxon>Eukaryota</taxon>
        <taxon>Viridiplantae</taxon>
        <taxon>Streptophyta</taxon>
        <taxon>Embryophyta</taxon>
        <taxon>Tracheophyta</taxon>
        <taxon>Spermatophyta</taxon>
        <taxon>Magnoliopsida</taxon>
        <taxon>Liliopsida</taxon>
        <taxon>Poales</taxon>
        <taxon>Bromeliaceae</taxon>
        <taxon>Bromelioideae</taxon>
        <taxon>Ananas</taxon>
    </lineage>
</organism>
<dbReference type="STRING" id="4615.A0A199UYH1"/>
<evidence type="ECO:0008006" key="4">
    <source>
        <dbReference type="Google" id="ProtNLM"/>
    </source>
</evidence>
<dbReference type="AlphaFoldDB" id="A0A199UYH1"/>
<dbReference type="PANTHER" id="PTHR22930:SF259">
    <property type="entry name" value="OS08G0106900 PROTEIN"/>
    <property type="match status" value="1"/>
</dbReference>
<reference evidence="2 3" key="1">
    <citation type="journal article" date="2016" name="DNA Res.">
        <title>The draft genome of MD-2 pineapple using hybrid error correction of long reads.</title>
        <authorList>
            <person name="Redwan R.M."/>
            <person name="Saidin A."/>
            <person name="Kumar S.V."/>
        </authorList>
    </citation>
    <scope>NUCLEOTIDE SEQUENCE [LARGE SCALE GENOMIC DNA]</scope>
    <source>
        <strain evidence="3">cv. MD2</strain>
        <tissue evidence="2">Leaf</tissue>
    </source>
</reference>
<dbReference type="EMBL" id="LSRQ01004220">
    <property type="protein sequence ID" value="OAY69829.1"/>
    <property type="molecule type" value="Genomic_DNA"/>
</dbReference>
<comment type="caution">
    <text evidence="2">The sequence shown here is derived from an EMBL/GenBank/DDBJ whole genome shotgun (WGS) entry which is preliminary data.</text>
</comment>
<feature type="compositionally biased region" description="Polar residues" evidence="1">
    <location>
        <begin position="261"/>
        <end position="274"/>
    </location>
</feature>
<name>A0A199UYH1_ANACO</name>
<feature type="region of interest" description="Disordered" evidence="1">
    <location>
        <begin position="236"/>
        <end position="283"/>
    </location>
</feature>
<evidence type="ECO:0000256" key="1">
    <source>
        <dbReference type="SAM" id="MobiDB-lite"/>
    </source>
</evidence>
<feature type="compositionally biased region" description="Basic and acidic residues" evidence="1">
    <location>
        <begin position="248"/>
        <end position="257"/>
    </location>
</feature>
<evidence type="ECO:0000313" key="2">
    <source>
        <dbReference type="EMBL" id="OAY69829.1"/>
    </source>
</evidence>